<dbReference type="InterPro" id="IPR053965">
    <property type="entry name" value="INTS1_R4"/>
</dbReference>
<organism evidence="6 8">
    <name type="scientific">Adineta steineri</name>
    <dbReference type="NCBI Taxonomy" id="433720"/>
    <lineage>
        <taxon>Eukaryota</taxon>
        <taxon>Metazoa</taxon>
        <taxon>Spiralia</taxon>
        <taxon>Gnathifera</taxon>
        <taxon>Rotifera</taxon>
        <taxon>Eurotatoria</taxon>
        <taxon>Bdelloidea</taxon>
        <taxon>Adinetida</taxon>
        <taxon>Adinetidae</taxon>
        <taxon>Adineta</taxon>
    </lineage>
</organism>
<keyword evidence="1" id="KW-0175">Coiled coil</keyword>
<evidence type="ECO:0000259" key="4">
    <source>
        <dbReference type="Pfam" id="PF22927"/>
    </source>
</evidence>
<sequence length="2532" mass="295542">MTSRDGINRTRLRPTNPIGDQVLTPLGRGPTTNSSISTSTPLNSISSTPVPTTVVQNSGNIRLRRNLNNPINNNNNNNLETDSNSIVDVGIFDTPTAIIAFDAEQFRTEIKANGRDEKRLEQLILTAINYFLTTSKRSSQQIADYTVLSILAWSVALHSEIFRLTSVLKAMCNLLKGSTLTKTMKTFPTVNNGNNLNVTATPYALVCQILWHAFKDQTNWPDEFIEAYVDDALGEQNWIKNPDCQLFVSNIQTAFNTRPCTWKLDRLKIFPSIPLSSTTPATTPAQILSTLNDETSNDSNNNNESLSLTTTESEPSIHTMDDTITNNNNNNNNNNTDNQLIIPRYEGRSQAIQNFLQTLLTTNAKIKSTSGNSAILNPSNPSTATSTTTSQPHETDKLLYLLEYLCGLSDIRLYILSRLDIWLQNPKLSRTAEKLMITLCENLTKPTTLNNNTLTNGHSNHNDLSYIDERAIEQLVNLRFKVRASGVTSKMYILCIREMLKNDANLVDIIVRFIIHNELQQVSSPSTIIITSKNPNNLPLLHACCQSQPEHTCQSLAYTIQNILLLTNVTTTSKDYDNLLKLIRPFLRDLMRYTKNDFDSTKFCMYLIDMQYSNNLQQQFWTMVQQQDPLNNEITSHRLLKRLLECDMSTRERFLYAICDLIPMIILASAQTYNSINSNVTTPRSSLSTMNNDQWLLFIQRISFIQCSSCLFFLYTLPRLFDSTSTINPINYVTCLYSILFTNQVNSYLRIENWPPEEPIGLRNELFRLSSEIPLLGETLYLLIQIGLTPQFRINPSIIIDLIDLIVRRTLNVEQKFSNDHISIYLHLPENQCEIFLKKFFDLTRYHIPIQTQFPSTYQIPKNLSITDIFWKTCLICLLLASHDPHIFGRYIWLSIPQIRLFMEMLLTGDYTYPPKSMIETKDFLEKFYQQERLQLREEKDLILELEKYLASPKIIDETNSQLLGKITVLDLKQIKRPSSHEKNEKNIYNLIQGFNNLYKLSSMLCRCRSPDFILDILNRKEQQGKNIFDSQTSWLTSLIDSNIDCLNVFPIICLCDYFQHMIMIYKNKNLKNNVPSKKTLHALETILMRFKSIIKTVKQQIEANTQKFSLDSPEIEDMTCILNYFLNCLNSNISTMRSNAWLCLYIILNDNNQMPIIENLLLKSDQLTDTNIELILTIISKFKSLHKTQLLIKQILSETCHFETNIYYLHYSIIFIIDNCQIDSDNDIMLLSNLARALNHRHSILYLLIQYDRQEKNFKLIEKFFYFMTNMLIKQLQNSLKYPIEIQSNDISDEQELLNTKTYLILPNLNQEQLDIIKQLEIHMKITNSFLRSINMNKHYLQIDSVLIELLLIFLAYFDFNNPNMKHLNDLANLLQQFFLNTNSTPCFTTIKQFNQPIPIKQTQDESSSTDENAEHFKQFAIEDNDQPENTRKRRLSHSTSTEKVFLTSSTKSIYRIVPINNENEYSLFLSDDLQYFIFKSNNFALVKQCINQASFLTCLKMFKLSVIPHENINYLCQHVNQLIDGSSKQIHTYIKQSSFILPLINRWIIEQLPEAIKLGEKLKKLLDKKRKSHSTSQDSDQKSLIPTTSRVLSSISDQIHSFDLRINTLYNKNSPKEISLDDKMDTSNTNILIPWNNLNECEELLKCLVNKNFDSLKRHQLLVQLQWLTNTSDEYRSQLFQTLLKCCQSTSKDEFIQNLNQQFNSSFVLLNIFLKNKFSNDDFMKLINVLDTYDTDNKSIFQMKIKDLKRIIEQYQNNKILLTDDQNQKSLTINNLLNIFNSYSSISDYRIEKDFYKYLKSNNQNDDECKRLLMNVLVQVEYKLSEPTIGMILDQLEKMDYKSSRSSSTSIYANHLLFSQRTDSSISQRLLLKRFLHSCDWPIILNCISDLLTLSPSDSTPFTFINNSTLTHQRLISTRSLKQSCSSLLNNRDSTLILDMLEAFIKLSPLWSGREFKMLDRCHDELLIDLNEQHIYTLILYILDEGERRLNSNENHYEQYQKRYETILYNLIKNPEKKLLFHNCLQKFLIDSETIHWFKNILTSFYFILYINQSDLFNENFYLILPNLFSQIKQQYKQLNFINTNYDYIIHDLLIRLNSYDLIPTENFYEINLLLKYYVSKYPFLFLKHLNKIKLDLQSRLSTLTYEEFHTRISKQRTFFLSLFDLISRLKPYIYDYIYENDFQFILDIYIRLIITHSSTLNTCTKQNILSSNYIKDLIYLIDGVLDFIYDYLYSTINNQQHYGLFKTYNNKLFEKIQEKIQINKELYQYLMANKQNKIVYHLTQLKILYEAIRIDDITDSTSTPLNDVIPFDVRLCLVNRASFDNSLKQTSDTSLRNKFIDIQHYRLKLSLSIDEYTSSIIIDDVLSTLNELISHIDYYLTLDHIELIMDSLTNYLLNGNKQLSERTYEFILKYMEKYPQHSFVFYSTYIKCLLSTNAIVFQMATEHFSYFIIYFQSKVNELFSILFKQGLINKIDVTTSITQAIRLLNLHRYDPITYTNLTSTMPSITMTSAITTTTTTIPPTTTVND</sequence>
<dbReference type="GO" id="GO:0032039">
    <property type="term" value="C:integrator complex"/>
    <property type="evidence" value="ECO:0007669"/>
    <property type="project" value="InterPro"/>
</dbReference>
<evidence type="ECO:0008006" key="9">
    <source>
        <dbReference type="Google" id="ProtNLM"/>
    </source>
</evidence>
<comment type="caution">
    <text evidence="6">The sequence shown here is derived from an EMBL/GenBank/DDBJ whole genome shotgun (WGS) entry which is preliminary data.</text>
</comment>
<evidence type="ECO:0000313" key="6">
    <source>
        <dbReference type="EMBL" id="CAF0886737.1"/>
    </source>
</evidence>
<feature type="region of interest" description="Disordered" evidence="2">
    <location>
        <begin position="291"/>
        <end position="339"/>
    </location>
</feature>
<dbReference type="EMBL" id="CAJNOG010000070">
    <property type="protein sequence ID" value="CAF0886737.1"/>
    <property type="molecule type" value="Genomic_DNA"/>
</dbReference>
<name>A0A813YNH5_9BILA</name>
<evidence type="ECO:0000313" key="7">
    <source>
        <dbReference type="EMBL" id="CAF3800784.1"/>
    </source>
</evidence>
<reference evidence="6" key="1">
    <citation type="submission" date="2021-02" db="EMBL/GenBank/DDBJ databases">
        <authorList>
            <person name="Nowell W R."/>
        </authorList>
    </citation>
    <scope>NUCLEOTIDE SEQUENCE</scope>
</reference>
<evidence type="ECO:0000259" key="5">
    <source>
        <dbReference type="Pfam" id="PF22928"/>
    </source>
</evidence>
<feature type="compositionally biased region" description="Low complexity" evidence="2">
    <location>
        <begin position="291"/>
        <end position="314"/>
    </location>
</feature>
<evidence type="ECO:0000256" key="2">
    <source>
        <dbReference type="SAM" id="MobiDB-lite"/>
    </source>
</evidence>
<dbReference type="PANTHER" id="PTHR21224">
    <property type="entry name" value="INTEGRATOR COMPLEX SUBUNIT 1"/>
    <property type="match status" value="1"/>
</dbReference>
<dbReference type="Pfam" id="PF22928">
    <property type="entry name" value="INTS1_R4"/>
    <property type="match status" value="1"/>
</dbReference>
<feature type="domain" description="Integrator complex subunit 1 RPB2-binding" evidence="3">
    <location>
        <begin position="389"/>
        <end position="557"/>
    </location>
</feature>
<feature type="compositionally biased region" description="Low complexity" evidence="2">
    <location>
        <begin position="30"/>
        <end position="49"/>
    </location>
</feature>
<dbReference type="Proteomes" id="UP000663845">
    <property type="component" value="Unassembled WGS sequence"/>
</dbReference>
<dbReference type="InterPro" id="IPR022145">
    <property type="entry name" value="INTS1_RPB2-bd"/>
</dbReference>
<feature type="region of interest" description="Disordered" evidence="2">
    <location>
        <begin position="370"/>
        <end position="392"/>
    </location>
</feature>
<feature type="coiled-coil region" evidence="1">
    <location>
        <begin position="1740"/>
        <end position="1767"/>
    </location>
</feature>
<dbReference type="Pfam" id="PF22927">
    <property type="entry name" value="INT1_R3"/>
    <property type="match status" value="1"/>
</dbReference>
<evidence type="ECO:0000259" key="3">
    <source>
        <dbReference type="Pfam" id="PF12432"/>
    </source>
</evidence>
<accession>A0A813YNH5</accession>
<feature type="domain" description="Integrator complex subunit 1 R4" evidence="5">
    <location>
        <begin position="2366"/>
        <end position="2455"/>
    </location>
</feature>
<dbReference type="InterPro" id="IPR038902">
    <property type="entry name" value="INTS1"/>
</dbReference>
<dbReference type="PANTHER" id="PTHR21224:SF1">
    <property type="entry name" value="INTEGRATOR COMPLEX SUBUNIT 1"/>
    <property type="match status" value="1"/>
</dbReference>
<proteinExistence type="predicted"/>
<dbReference type="InterPro" id="IPR053964">
    <property type="entry name" value="INT1_R3"/>
</dbReference>
<protein>
    <recommendedName>
        <fullName evidence="9">Integrator complex subunit 1</fullName>
    </recommendedName>
</protein>
<dbReference type="GO" id="GO:0034474">
    <property type="term" value="P:U2 snRNA 3'-end processing"/>
    <property type="evidence" value="ECO:0007669"/>
    <property type="project" value="InterPro"/>
</dbReference>
<evidence type="ECO:0000256" key="1">
    <source>
        <dbReference type="SAM" id="Coils"/>
    </source>
</evidence>
<feature type="domain" description="Integrator complex subunit 1 R3" evidence="4">
    <location>
        <begin position="2088"/>
        <end position="2244"/>
    </location>
</feature>
<gene>
    <name evidence="6" type="ORF">JYZ213_LOCUS9793</name>
    <name evidence="7" type="ORF">OXD698_LOCUS18241</name>
</gene>
<dbReference type="Pfam" id="PF12432">
    <property type="entry name" value="INTS1_RP2B-bd"/>
    <property type="match status" value="1"/>
</dbReference>
<dbReference type="Proteomes" id="UP000663844">
    <property type="component" value="Unassembled WGS sequence"/>
</dbReference>
<evidence type="ECO:0000313" key="8">
    <source>
        <dbReference type="Proteomes" id="UP000663845"/>
    </source>
</evidence>
<feature type="compositionally biased region" description="Low complexity" evidence="2">
    <location>
        <begin position="377"/>
        <end position="390"/>
    </location>
</feature>
<feature type="compositionally biased region" description="Low complexity" evidence="2">
    <location>
        <begin position="322"/>
        <end position="338"/>
    </location>
</feature>
<feature type="region of interest" description="Disordered" evidence="2">
    <location>
        <begin position="1"/>
        <end position="50"/>
    </location>
</feature>
<dbReference type="EMBL" id="CAJOAZ010001338">
    <property type="protein sequence ID" value="CAF3800784.1"/>
    <property type="molecule type" value="Genomic_DNA"/>
</dbReference>